<accession>A0A9D3WKB4</accession>
<evidence type="ECO:0000313" key="1">
    <source>
        <dbReference type="EMBL" id="KAH1130280.1"/>
    </source>
</evidence>
<evidence type="ECO:0000313" key="2">
    <source>
        <dbReference type="Proteomes" id="UP000828251"/>
    </source>
</evidence>
<gene>
    <name evidence="1" type="ORF">J1N35_001658</name>
</gene>
<proteinExistence type="predicted"/>
<name>A0A9D3WKB4_9ROSI</name>
<protein>
    <submittedName>
        <fullName evidence="1">Uncharacterized protein</fullName>
    </submittedName>
</protein>
<keyword evidence="2" id="KW-1185">Reference proteome</keyword>
<reference evidence="1 2" key="1">
    <citation type="journal article" date="2021" name="Plant Biotechnol. J.">
        <title>Multi-omics assisted identification of the key and species-specific regulatory components of drought-tolerant mechanisms in Gossypium stocksii.</title>
        <authorList>
            <person name="Yu D."/>
            <person name="Ke L."/>
            <person name="Zhang D."/>
            <person name="Wu Y."/>
            <person name="Sun Y."/>
            <person name="Mei J."/>
            <person name="Sun J."/>
            <person name="Sun Y."/>
        </authorList>
    </citation>
    <scope>NUCLEOTIDE SEQUENCE [LARGE SCALE GENOMIC DNA]</scope>
    <source>
        <strain evidence="2">cv. E1</strain>
        <tissue evidence="1">Leaf</tissue>
    </source>
</reference>
<comment type="caution">
    <text evidence="1">The sequence shown here is derived from an EMBL/GenBank/DDBJ whole genome shotgun (WGS) entry which is preliminary data.</text>
</comment>
<dbReference type="AlphaFoldDB" id="A0A9D3WKB4"/>
<dbReference type="Proteomes" id="UP000828251">
    <property type="component" value="Unassembled WGS sequence"/>
</dbReference>
<dbReference type="EMBL" id="JAIQCV010000001">
    <property type="protein sequence ID" value="KAH1130280.1"/>
    <property type="molecule type" value="Genomic_DNA"/>
</dbReference>
<sequence length="50" mass="5476">MVEVKEPNATVEDVMTLARLCHNIKNPQAKIVPTSKKATKPKPGCCNIEV</sequence>
<organism evidence="1 2">
    <name type="scientific">Gossypium stocksii</name>
    <dbReference type="NCBI Taxonomy" id="47602"/>
    <lineage>
        <taxon>Eukaryota</taxon>
        <taxon>Viridiplantae</taxon>
        <taxon>Streptophyta</taxon>
        <taxon>Embryophyta</taxon>
        <taxon>Tracheophyta</taxon>
        <taxon>Spermatophyta</taxon>
        <taxon>Magnoliopsida</taxon>
        <taxon>eudicotyledons</taxon>
        <taxon>Gunneridae</taxon>
        <taxon>Pentapetalae</taxon>
        <taxon>rosids</taxon>
        <taxon>malvids</taxon>
        <taxon>Malvales</taxon>
        <taxon>Malvaceae</taxon>
        <taxon>Malvoideae</taxon>
        <taxon>Gossypium</taxon>
    </lineage>
</organism>